<sequence>MSGSGQGLVDSRTVTLVGRYYYPDSWNLRLVRGTPVKLVRNPKNKVDPCAVEVYVNGTMVGHVARVYAGCLSSLMDNMPPEVHLTAELGGVCGDPGWMVHPDMDIIVSLWGEIDIVLVPCSVLARTRWVVNNRKPFLGRVAGHTFASIDEGLGSSQGNRQ</sequence>
<evidence type="ECO:0000313" key="2">
    <source>
        <dbReference type="Proteomes" id="UP000798662"/>
    </source>
</evidence>
<proteinExistence type="predicted"/>
<keyword evidence="2" id="KW-1185">Reference proteome</keyword>
<dbReference type="Proteomes" id="UP000798662">
    <property type="component" value="Chromosome 1"/>
</dbReference>
<dbReference type="EMBL" id="CM020618">
    <property type="protein sequence ID" value="KAK1858571.1"/>
    <property type="molecule type" value="Genomic_DNA"/>
</dbReference>
<organism evidence="1 2">
    <name type="scientific">Pyropia yezoensis</name>
    <name type="common">Susabi-nori</name>
    <name type="synonym">Porphyra yezoensis</name>
    <dbReference type="NCBI Taxonomy" id="2788"/>
    <lineage>
        <taxon>Eukaryota</taxon>
        <taxon>Rhodophyta</taxon>
        <taxon>Bangiophyceae</taxon>
        <taxon>Bangiales</taxon>
        <taxon>Bangiaceae</taxon>
        <taxon>Pyropia</taxon>
    </lineage>
</organism>
<accession>A0ACC3BKT1</accession>
<name>A0ACC3BKT1_PYRYE</name>
<comment type="caution">
    <text evidence="1">The sequence shown here is derived from an EMBL/GenBank/DDBJ whole genome shotgun (WGS) entry which is preliminary data.</text>
</comment>
<gene>
    <name evidence="1" type="ORF">I4F81_001172</name>
</gene>
<evidence type="ECO:0000313" key="1">
    <source>
        <dbReference type="EMBL" id="KAK1858571.1"/>
    </source>
</evidence>
<protein>
    <submittedName>
        <fullName evidence="1">Uncharacterized protein</fullName>
    </submittedName>
</protein>
<reference evidence="1" key="1">
    <citation type="submission" date="2019-11" db="EMBL/GenBank/DDBJ databases">
        <title>Nori genome reveals adaptations in red seaweeds to the harsh intertidal environment.</title>
        <authorList>
            <person name="Wang D."/>
            <person name="Mao Y."/>
        </authorList>
    </citation>
    <scope>NUCLEOTIDE SEQUENCE</scope>
    <source>
        <tissue evidence="1">Gametophyte</tissue>
    </source>
</reference>